<evidence type="ECO:0000256" key="6">
    <source>
        <dbReference type="ARBA" id="ARBA00022723"/>
    </source>
</evidence>
<dbReference type="SMART" id="SM00987">
    <property type="entry name" value="UreE_C"/>
    <property type="match status" value="1"/>
</dbReference>
<organism evidence="13 14">
    <name type="scientific">candidate division WOR-3 bacterium</name>
    <dbReference type="NCBI Taxonomy" id="2052148"/>
    <lineage>
        <taxon>Bacteria</taxon>
        <taxon>Bacteria division WOR-3</taxon>
    </lineage>
</organism>
<dbReference type="EMBL" id="DMZY01000111">
    <property type="protein sequence ID" value="HAV92270.1"/>
    <property type="molecule type" value="Genomic_DNA"/>
</dbReference>
<gene>
    <name evidence="13" type="ORF">DCW38_03720</name>
</gene>
<dbReference type="GO" id="GO:0046872">
    <property type="term" value="F:metal ion binding"/>
    <property type="evidence" value="ECO:0007669"/>
    <property type="project" value="UniProtKB-KW"/>
</dbReference>
<dbReference type="InterPro" id="IPR005273">
    <property type="entry name" value="Ura-DNA_glyco_family4"/>
</dbReference>
<dbReference type="EC" id="3.2.2.27" evidence="3"/>
<sequence>MDKIVENLINYLEFEKRHYRKELCVLETLVRDDTRLNEDIHECRKCELYINVKNKVIGSGDSNSDIMLVGEAPGEEEDKRGIPFVGKAGEKLEEMLNFIGLTKESVYICNVLKCRPPHNADPTAEQESACREFLIRQIKIVKPKIIMTLGRHAASAVLKNDSKNMYDYINKEFQTDDGIKVIATYHPAAILYSKGETKNKIRKQVADDLKRLKKMAGEQ</sequence>
<dbReference type="GO" id="GO:0006281">
    <property type="term" value="P:DNA repair"/>
    <property type="evidence" value="ECO:0007669"/>
    <property type="project" value="UniProtKB-KW"/>
</dbReference>
<dbReference type="AlphaFoldDB" id="A0A350H9Q4"/>
<feature type="domain" description="Uracil-DNA glycosylase-like" evidence="12">
    <location>
        <begin position="57"/>
        <end position="210"/>
    </location>
</feature>
<evidence type="ECO:0000256" key="11">
    <source>
        <dbReference type="ARBA" id="ARBA00023204"/>
    </source>
</evidence>
<evidence type="ECO:0000256" key="10">
    <source>
        <dbReference type="ARBA" id="ARBA00023014"/>
    </source>
</evidence>
<dbReference type="InterPro" id="IPR036895">
    <property type="entry name" value="Uracil-DNA_glycosylase-like_sf"/>
</dbReference>
<evidence type="ECO:0000256" key="5">
    <source>
        <dbReference type="ARBA" id="ARBA00022485"/>
    </source>
</evidence>
<dbReference type="CDD" id="cd10030">
    <property type="entry name" value="UDG-F4_TTUDGA_SPO1dp_like"/>
    <property type="match status" value="1"/>
</dbReference>
<dbReference type="Proteomes" id="UP000264062">
    <property type="component" value="Unassembled WGS sequence"/>
</dbReference>
<dbReference type="GO" id="GO:0004844">
    <property type="term" value="F:uracil DNA N-glycosylase activity"/>
    <property type="evidence" value="ECO:0007669"/>
    <property type="project" value="UniProtKB-EC"/>
</dbReference>
<comment type="caution">
    <text evidence="13">The sequence shown here is derived from an EMBL/GenBank/DDBJ whole genome shotgun (WGS) entry which is preliminary data.</text>
</comment>
<evidence type="ECO:0000313" key="14">
    <source>
        <dbReference type="Proteomes" id="UP000264062"/>
    </source>
</evidence>
<dbReference type="GO" id="GO:0051539">
    <property type="term" value="F:4 iron, 4 sulfur cluster binding"/>
    <property type="evidence" value="ECO:0007669"/>
    <property type="project" value="UniProtKB-KW"/>
</dbReference>
<dbReference type="SUPFAM" id="SSF52141">
    <property type="entry name" value="Uracil-DNA glycosylase-like"/>
    <property type="match status" value="1"/>
</dbReference>
<dbReference type="Pfam" id="PF03167">
    <property type="entry name" value="UDG"/>
    <property type="match status" value="1"/>
</dbReference>
<evidence type="ECO:0000256" key="2">
    <source>
        <dbReference type="ARBA" id="ARBA00006521"/>
    </source>
</evidence>
<keyword evidence="7" id="KW-0227">DNA damage</keyword>
<accession>A0A350H9Q4</accession>
<dbReference type="PANTHER" id="PTHR33693:SF1">
    <property type="entry name" value="TYPE-4 URACIL-DNA GLYCOSYLASE"/>
    <property type="match status" value="1"/>
</dbReference>
<dbReference type="SMART" id="SM00986">
    <property type="entry name" value="UDG"/>
    <property type="match status" value="1"/>
</dbReference>
<protein>
    <recommendedName>
        <fullName evidence="4">Type-4 uracil-DNA glycosylase</fullName>
        <ecNumber evidence="3">3.2.2.27</ecNumber>
    </recommendedName>
</protein>
<evidence type="ECO:0000256" key="9">
    <source>
        <dbReference type="ARBA" id="ARBA00023004"/>
    </source>
</evidence>
<name>A0A350H9Q4_UNCW3</name>
<dbReference type="NCBIfam" id="TIGR00758">
    <property type="entry name" value="UDG_fam4"/>
    <property type="match status" value="1"/>
</dbReference>
<evidence type="ECO:0000256" key="4">
    <source>
        <dbReference type="ARBA" id="ARBA00019403"/>
    </source>
</evidence>
<keyword evidence="9" id="KW-0408">Iron</keyword>
<keyword evidence="6" id="KW-0479">Metal-binding</keyword>
<dbReference type="Gene3D" id="3.40.470.10">
    <property type="entry name" value="Uracil-DNA glycosylase-like domain"/>
    <property type="match status" value="1"/>
</dbReference>
<evidence type="ECO:0000259" key="12">
    <source>
        <dbReference type="SMART" id="SM00986"/>
    </source>
</evidence>
<evidence type="ECO:0000256" key="8">
    <source>
        <dbReference type="ARBA" id="ARBA00022801"/>
    </source>
</evidence>
<keyword evidence="8" id="KW-0378">Hydrolase</keyword>
<dbReference type="InterPro" id="IPR005122">
    <property type="entry name" value="Uracil-DNA_glycosylase-like"/>
</dbReference>
<keyword evidence="10" id="KW-0411">Iron-sulfur</keyword>
<evidence type="ECO:0000313" key="13">
    <source>
        <dbReference type="EMBL" id="HAV92270.1"/>
    </source>
</evidence>
<proteinExistence type="inferred from homology"/>
<comment type="similarity">
    <text evidence="2">Belongs to the uracil-DNA glycosylase (UDG) superfamily. Type 4 (UDGa) family.</text>
</comment>
<keyword evidence="5" id="KW-0004">4Fe-4S</keyword>
<dbReference type="PANTHER" id="PTHR33693">
    <property type="entry name" value="TYPE-5 URACIL-DNA GLYCOSYLASE"/>
    <property type="match status" value="1"/>
</dbReference>
<keyword evidence="11" id="KW-0234">DNA repair</keyword>
<evidence type="ECO:0000256" key="3">
    <source>
        <dbReference type="ARBA" id="ARBA00012030"/>
    </source>
</evidence>
<evidence type="ECO:0000256" key="7">
    <source>
        <dbReference type="ARBA" id="ARBA00022763"/>
    </source>
</evidence>
<evidence type="ECO:0000256" key="1">
    <source>
        <dbReference type="ARBA" id="ARBA00001400"/>
    </source>
</evidence>
<dbReference type="InterPro" id="IPR051536">
    <property type="entry name" value="UDG_Type-4/5"/>
</dbReference>
<reference evidence="13 14" key="1">
    <citation type="journal article" date="2018" name="Nat. Biotechnol.">
        <title>A standardized bacterial taxonomy based on genome phylogeny substantially revises the tree of life.</title>
        <authorList>
            <person name="Parks D.H."/>
            <person name="Chuvochina M."/>
            <person name="Waite D.W."/>
            <person name="Rinke C."/>
            <person name="Skarshewski A."/>
            <person name="Chaumeil P.A."/>
            <person name="Hugenholtz P."/>
        </authorList>
    </citation>
    <scope>NUCLEOTIDE SEQUENCE [LARGE SCALE GENOMIC DNA]</scope>
    <source>
        <strain evidence="13">UBA9956</strain>
    </source>
</reference>
<comment type="catalytic activity">
    <reaction evidence="1">
        <text>Hydrolyzes single-stranded DNA or mismatched double-stranded DNA and polynucleotides, releasing free uracil.</text>
        <dbReference type="EC" id="3.2.2.27"/>
    </reaction>
</comment>